<dbReference type="PANTHER" id="PTHR43537:SF24">
    <property type="entry name" value="GLUCONATE OPERON TRANSCRIPTIONAL REPRESSOR"/>
    <property type="match status" value="1"/>
</dbReference>
<evidence type="ECO:0000313" key="6">
    <source>
        <dbReference type="Proteomes" id="UP000309174"/>
    </source>
</evidence>
<evidence type="ECO:0000256" key="1">
    <source>
        <dbReference type="ARBA" id="ARBA00023015"/>
    </source>
</evidence>
<dbReference type="Pfam" id="PF00392">
    <property type="entry name" value="GntR"/>
    <property type="match status" value="1"/>
</dbReference>
<dbReference type="AlphaFoldDB" id="A0A5C4JIM3"/>
<dbReference type="Proteomes" id="UP000309174">
    <property type="component" value="Unassembled WGS sequence"/>
</dbReference>
<accession>A0A5C4JIM3</accession>
<name>A0A5C4JIM3_9ACTN</name>
<dbReference type="InterPro" id="IPR000524">
    <property type="entry name" value="Tscrpt_reg_HTH_GntR"/>
</dbReference>
<dbReference type="RefSeq" id="WP_138643665.1">
    <property type="nucleotide sequence ID" value="NZ_VCKW01000012.1"/>
</dbReference>
<dbReference type="InterPro" id="IPR011711">
    <property type="entry name" value="GntR_C"/>
</dbReference>
<dbReference type="InterPro" id="IPR036388">
    <property type="entry name" value="WH-like_DNA-bd_sf"/>
</dbReference>
<dbReference type="SMART" id="SM00345">
    <property type="entry name" value="HTH_GNTR"/>
    <property type="match status" value="1"/>
</dbReference>
<dbReference type="InterPro" id="IPR036390">
    <property type="entry name" value="WH_DNA-bd_sf"/>
</dbReference>
<comment type="caution">
    <text evidence="5">The sequence shown here is derived from an EMBL/GenBank/DDBJ whole genome shotgun (WGS) entry which is preliminary data.</text>
</comment>
<dbReference type="InterPro" id="IPR008920">
    <property type="entry name" value="TF_FadR/GntR_C"/>
</dbReference>
<evidence type="ECO:0000313" key="5">
    <source>
        <dbReference type="EMBL" id="TMR06625.1"/>
    </source>
</evidence>
<keyword evidence="2" id="KW-0238">DNA-binding</keyword>
<dbReference type="OrthoDB" id="5182935at2"/>
<dbReference type="SUPFAM" id="SSF48008">
    <property type="entry name" value="GntR ligand-binding domain-like"/>
    <property type="match status" value="1"/>
</dbReference>
<keyword evidence="6" id="KW-1185">Reference proteome</keyword>
<gene>
    <name evidence="5" type="ORF">ETD83_03995</name>
</gene>
<dbReference type="GO" id="GO:0003700">
    <property type="term" value="F:DNA-binding transcription factor activity"/>
    <property type="evidence" value="ECO:0007669"/>
    <property type="project" value="InterPro"/>
</dbReference>
<organism evidence="5 6">
    <name type="scientific">Actinomadura soli</name>
    <dbReference type="NCBI Taxonomy" id="2508997"/>
    <lineage>
        <taxon>Bacteria</taxon>
        <taxon>Bacillati</taxon>
        <taxon>Actinomycetota</taxon>
        <taxon>Actinomycetes</taxon>
        <taxon>Streptosporangiales</taxon>
        <taxon>Thermomonosporaceae</taxon>
        <taxon>Actinomadura</taxon>
    </lineage>
</organism>
<reference evidence="5 6" key="1">
    <citation type="submission" date="2019-05" db="EMBL/GenBank/DDBJ databases">
        <title>Draft genome sequence of Actinomadura sp. 14C53.</title>
        <authorList>
            <person name="Saricaoglu S."/>
            <person name="Isik K."/>
        </authorList>
    </citation>
    <scope>NUCLEOTIDE SEQUENCE [LARGE SCALE GENOMIC DNA]</scope>
    <source>
        <strain evidence="5 6">14C53</strain>
    </source>
</reference>
<dbReference type="GO" id="GO:0003677">
    <property type="term" value="F:DNA binding"/>
    <property type="evidence" value="ECO:0007669"/>
    <property type="project" value="UniProtKB-KW"/>
</dbReference>
<feature type="domain" description="HTH gntR-type" evidence="4">
    <location>
        <begin position="8"/>
        <end position="75"/>
    </location>
</feature>
<dbReference type="SUPFAM" id="SSF46785">
    <property type="entry name" value="Winged helix' DNA-binding domain"/>
    <property type="match status" value="1"/>
</dbReference>
<sequence>MAKSTSDAGSVRWAVARIREMITVMELLPGQQIRQEDMASRLSVSRAPVREALGILQSEGVLDYQRNVGYSVKRLTVQDLEQAYLMRRVLEREVISALPELTAEQLDELEDINVRIKQAGDDADVLTIQRLNNDFHFYIFRTSGLDLIVDELRRIWSLTEAYRSVYLYEAEARERIVHEHASIVDALRRGDRAAVVELSDQHRSQVPSRLAAVFPGERRPPARVAEEG</sequence>
<keyword evidence="3" id="KW-0804">Transcription</keyword>
<proteinExistence type="predicted"/>
<dbReference type="SMART" id="SM00895">
    <property type="entry name" value="FCD"/>
    <property type="match status" value="1"/>
</dbReference>
<keyword evidence="1" id="KW-0805">Transcription regulation</keyword>
<dbReference type="PROSITE" id="PS50949">
    <property type="entry name" value="HTH_GNTR"/>
    <property type="match status" value="1"/>
</dbReference>
<dbReference type="EMBL" id="VCKW01000012">
    <property type="protein sequence ID" value="TMR06625.1"/>
    <property type="molecule type" value="Genomic_DNA"/>
</dbReference>
<protein>
    <submittedName>
        <fullName evidence="5">GntR family transcriptional regulator</fullName>
    </submittedName>
</protein>
<evidence type="ECO:0000256" key="3">
    <source>
        <dbReference type="ARBA" id="ARBA00023163"/>
    </source>
</evidence>
<dbReference type="PANTHER" id="PTHR43537">
    <property type="entry name" value="TRANSCRIPTIONAL REGULATOR, GNTR FAMILY"/>
    <property type="match status" value="1"/>
</dbReference>
<dbReference type="Pfam" id="PF07729">
    <property type="entry name" value="FCD"/>
    <property type="match status" value="1"/>
</dbReference>
<dbReference type="Gene3D" id="1.10.10.10">
    <property type="entry name" value="Winged helix-like DNA-binding domain superfamily/Winged helix DNA-binding domain"/>
    <property type="match status" value="1"/>
</dbReference>
<dbReference type="Gene3D" id="1.20.120.530">
    <property type="entry name" value="GntR ligand-binding domain-like"/>
    <property type="match status" value="1"/>
</dbReference>
<evidence type="ECO:0000259" key="4">
    <source>
        <dbReference type="PROSITE" id="PS50949"/>
    </source>
</evidence>
<evidence type="ECO:0000256" key="2">
    <source>
        <dbReference type="ARBA" id="ARBA00023125"/>
    </source>
</evidence>